<dbReference type="Pfam" id="PF00015">
    <property type="entry name" value="MCPsignal"/>
    <property type="match status" value="1"/>
</dbReference>
<dbReference type="PANTHER" id="PTHR32089:SF120">
    <property type="entry name" value="METHYL-ACCEPTING CHEMOTAXIS PROTEIN TLPQ"/>
    <property type="match status" value="1"/>
</dbReference>
<evidence type="ECO:0000256" key="2">
    <source>
        <dbReference type="ARBA" id="ARBA00023224"/>
    </source>
</evidence>
<dbReference type="Pfam" id="PF00672">
    <property type="entry name" value="HAMP"/>
    <property type="match status" value="1"/>
</dbReference>
<dbReference type="PROSITE" id="PS51753">
    <property type="entry name" value="HBM"/>
    <property type="match status" value="1"/>
</dbReference>
<proteinExistence type="inferred from homology"/>
<dbReference type="AlphaFoldDB" id="L8JG47"/>
<dbReference type="GO" id="GO:0016020">
    <property type="term" value="C:membrane"/>
    <property type="evidence" value="ECO:0007669"/>
    <property type="project" value="UniProtKB-SubCell"/>
</dbReference>
<comment type="similarity">
    <text evidence="3">Belongs to the methyl-accepting chemotaxis (MCP) protein family.</text>
</comment>
<feature type="domain" description="Methyl-accepting transducer" evidence="6">
    <location>
        <begin position="377"/>
        <end position="613"/>
    </location>
</feature>
<name>L8JG47_9GAMM</name>
<dbReference type="CDD" id="cd11386">
    <property type="entry name" value="MCP_signal"/>
    <property type="match status" value="1"/>
</dbReference>
<dbReference type="SMART" id="SM01358">
    <property type="entry name" value="HBM"/>
    <property type="match status" value="1"/>
</dbReference>
<dbReference type="SMART" id="SM00304">
    <property type="entry name" value="HAMP"/>
    <property type="match status" value="1"/>
</dbReference>
<keyword evidence="5" id="KW-0175">Coiled coil</keyword>
<dbReference type="FunFam" id="1.10.287.950:FF:000001">
    <property type="entry name" value="Methyl-accepting chemotaxis sensory transducer"/>
    <property type="match status" value="1"/>
</dbReference>
<evidence type="ECO:0000256" key="3">
    <source>
        <dbReference type="ARBA" id="ARBA00029447"/>
    </source>
</evidence>
<dbReference type="RefSeq" id="WP_007462674.1">
    <property type="nucleotide sequence ID" value="NZ_AMZO01000003.1"/>
</dbReference>
<reference evidence="9 10" key="1">
    <citation type="submission" date="2012-12" db="EMBL/GenBank/DDBJ databases">
        <title>Genome Assembly of Photobacterium sp. AK15.</title>
        <authorList>
            <person name="Khatri I."/>
            <person name="Vaidya B."/>
            <person name="Srinivas T.N.R."/>
            <person name="Subramanian S."/>
            <person name="Pinnaka A."/>
        </authorList>
    </citation>
    <scope>NUCLEOTIDE SEQUENCE [LARGE SCALE GENOMIC DNA]</scope>
    <source>
        <strain evidence="9 10">AK15</strain>
    </source>
</reference>
<evidence type="ECO:0000259" key="6">
    <source>
        <dbReference type="PROSITE" id="PS50111"/>
    </source>
</evidence>
<feature type="coiled-coil region" evidence="5">
    <location>
        <begin position="257"/>
        <end position="284"/>
    </location>
</feature>
<evidence type="ECO:0000256" key="4">
    <source>
        <dbReference type="PROSITE-ProRule" id="PRU00284"/>
    </source>
</evidence>
<dbReference type="PANTHER" id="PTHR32089">
    <property type="entry name" value="METHYL-ACCEPTING CHEMOTAXIS PROTEIN MCPB"/>
    <property type="match status" value="1"/>
</dbReference>
<comment type="caution">
    <text evidence="9">The sequence shown here is derived from an EMBL/GenBank/DDBJ whole genome shotgun (WGS) entry which is preliminary data.</text>
</comment>
<evidence type="ECO:0000313" key="10">
    <source>
        <dbReference type="Proteomes" id="UP000011134"/>
    </source>
</evidence>
<accession>L8JG47</accession>
<dbReference type="PROSITE" id="PS50885">
    <property type="entry name" value="HAMP"/>
    <property type="match status" value="1"/>
</dbReference>
<dbReference type="Proteomes" id="UP000011134">
    <property type="component" value="Unassembled WGS sequence"/>
</dbReference>
<dbReference type="InterPro" id="IPR003660">
    <property type="entry name" value="HAMP_dom"/>
</dbReference>
<evidence type="ECO:0000256" key="1">
    <source>
        <dbReference type="ARBA" id="ARBA00004370"/>
    </source>
</evidence>
<keyword evidence="2 4" id="KW-0807">Transducer</keyword>
<protein>
    <submittedName>
        <fullName evidence="9">Methyl-accepting chemotaxis protein</fullName>
    </submittedName>
</protein>
<dbReference type="EMBL" id="AMZO01000003">
    <property type="protein sequence ID" value="ELR67228.1"/>
    <property type="molecule type" value="Genomic_DNA"/>
</dbReference>
<evidence type="ECO:0000259" key="8">
    <source>
        <dbReference type="PROSITE" id="PS51753"/>
    </source>
</evidence>
<dbReference type="GO" id="GO:0007165">
    <property type="term" value="P:signal transduction"/>
    <property type="evidence" value="ECO:0007669"/>
    <property type="project" value="UniProtKB-KW"/>
</dbReference>
<keyword evidence="10" id="KW-1185">Reference proteome</keyword>
<evidence type="ECO:0000259" key="7">
    <source>
        <dbReference type="PROSITE" id="PS50885"/>
    </source>
</evidence>
<dbReference type="CDD" id="cd06225">
    <property type="entry name" value="HAMP"/>
    <property type="match status" value="1"/>
</dbReference>
<feature type="domain" description="HAMP" evidence="7">
    <location>
        <begin position="320"/>
        <end position="372"/>
    </location>
</feature>
<dbReference type="Gene3D" id="1.10.287.950">
    <property type="entry name" value="Methyl-accepting chemotaxis protein"/>
    <property type="match status" value="1"/>
</dbReference>
<dbReference type="InterPro" id="IPR004089">
    <property type="entry name" value="MCPsignal_dom"/>
</dbReference>
<sequence length="649" mass="70786">MFNFRNLKVGAKLTIGFGSVLLLTAFVALNGLMGFSTLSEDVSIADDVNRMVKLIKEARINEKNYVLRETVESVNGVDSAVKDINALVIKTKKGINNQQELLTLDQVDDVTRTYHQEFKQFIVLKKQANEASSEMRKQARDVDTLLTEIRIDQKASFETLLNANASAGDIRQAVEIADAANRMIKWMLEARRAEKNYILSLDEKYAAAVKKHIRNMNQLMADVKVQSRSASGDQRINSVTSAVSQYQQAFTNYLATQQKMEQANENMLVQARKAEDLLNEARSVQKKHLAEDISKVETINSALALLAIIAGVAVSVLITRQIALPLQEAVGITQRISDGDLTVDVKNDRKDEIGELFAAMQTMVLSLREILAGLSDSINQIATASEELSAVTTQTSAGVNAQRGDIEQVATAMTEMNATTQDVANRADMTSDAVKQAYEETQKGSRLVADTVQGMRTLADNVEQSAQAIDQVRANSEEIASVLDVIKSIADQTNLLALNAAIEAARAGEQGRGFAVVADEVRSLAQKTQDSTVEIETMINTLKSGTVSAVDEMQSSQTQVQQMVNMAEQVNVSLDVITKESSTINDMNMQIATASREQSSVAEDVNIRVNAIQEVADQTAAASEQTSASSAELAKLGEALQLLIQRFKV</sequence>
<dbReference type="PATRIC" id="fig|1056511.3.peg.799"/>
<evidence type="ECO:0000256" key="5">
    <source>
        <dbReference type="SAM" id="Coils"/>
    </source>
</evidence>
<gene>
    <name evidence="9" type="ORF">C942_02737</name>
</gene>
<dbReference type="InterPro" id="IPR032255">
    <property type="entry name" value="HBM"/>
</dbReference>
<dbReference type="SUPFAM" id="SSF58104">
    <property type="entry name" value="Methyl-accepting chemotaxis protein (MCP) signaling domain"/>
    <property type="match status" value="1"/>
</dbReference>
<evidence type="ECO:0000313" key="9">
    <source>
        <dbReference type="EMBL" id="ELR67228.1"/>
    </source>
</evidence>
<dbReference type="OrthoDB" id="9795078at2"/>
<dbReference type="PROSITE" id="PS50111">
    <property type="entry name" value="CHEMOTAXIS_TRANSDUC_2"/>
    <property type="match status" value="1"/>
</dbReference>
<dbReference type="GO" id="GO:0006935">
    <property type="term" value="P:chemotaxis"/>
    <property type="evidence" value="ECO:0007669"/>
    <property type="project" value="UniProtKB-ARBA"/>
</dbReference>
<dbReference type="SMART" id="SM00283">
    <property type="entry name" value="MA"/>
    <property type="match status" value="1"/>
</dbReference>
<organism evidence="9 10">
    <name type="scientific">Photobacterium marinum</name>
    <dbReference type="NCBI Taxonomy" id="1056511"/>
    <lineage>
        <taxon>Bacteria</taxon>
        <taxon>Pseudomonadati</taxon>
        <taxon>Pseudomonadota</taxon>
        <taxon>Gammaproteobacteria</taxon>
        <taxon>Vibrionales</taxon>
        <taxon>Vibrionaceae</taxon>
        <taxon>Photobacterium</taxon>
    </lineage>
</organism>
<comment type="subcellular location">
    <subcellularLocation>
        <location evidence="1">Membrane</location>
    </subcellularLocation>
</comment>
<feature type="domain" description="HBM" evidence="8">
    <location>
        <begin position="40"/>
        <end position="293"/>
    </location>
</feature>